<evidence type="ECO:0000256" key="6">
    <source>
        <dbReference type="ARBA" id="ARBA00023163"/>
    </source>
</evidence>
<evidence type="ECO:0000256" key="9">
    <source>
        <dbReference type="SAM" id="Phobius"/>
    </source>
</evidence>
<protein>
    <recommendedName>
        <fullName evidence="10">Zn(2)-C6 fungal-type domain-containing protein</fullName>
    </recommendedName>
</protein>
<evidence type="ECO:0000256" key="3">
    <source>
        <dbReference type="ARBA" id="ARBA00022833"/>
    </source>
</evidence>
<evidence type="ECO:0000313" key="12">
    <source>
        <dbReference type="Proteomes" id="UP001521116"/>
    </source>
</evidence>
<dbReference type="InterPro" id="IPR036864">
    <property type="entry name" value="Zn2-C6_fun-type_DNA-bd_sf"/>
</dbReference>
<feature type="compositionally biased region" description="Basic and acidic residues" evidence="8">
    <location>
        <begin position="181"/>
        <end position="197"/>
    </location>
</feature>
<dbReference type="CDD" id="cd00067">
    <property type="entry name" value="GAL4"/>
    <property type="match status" value="1"/>
</dbReference>
<sequence length="693" mass="77298">MPSAWNRLFDPNPMSSTEQTTRAASDAPIARRKHRPGLQRVQIACERCRKRKNKCDGKLPECSLCKRAGVPCVVLDRLTYREYPRGYVDDLEADVRRLNARILELEQESQLLRDRTRAEDNARPPRLDAQQQPPNEAADGFAENMNLVPREVTSEMKYVGDSSGSFFGNIVQAVLTQADYKQEHGPSRDSLRMRVGDRGSTASPSAASSPAGLAAPELADQLQNAYFTHRLPAIPVIHRETFLKNHFTPVMALKHEADGASLFLTFMVFALGAMDLRRQTSDLGDQHLDFFHKASRIHLNALMKADNLETVQGLCLVADFAIHEEHSANAWHVAGQAMRLAVDLGLHRVPVKQPCDLLGSEMRKRVFWCAYILDRNVSMALGRPFALQDIDINVPLPEPLRDDEISAIGTPQTRPPDHLDMSTFNHIVKIRQLQSQIQDAIYPAYRSSIASDDLEAHRTAIRSELDEWIAQAPRYPNPTYVTFQSSEWFQIAYSHSLLLLYRPSPAFPAATLGALQICADAAISLISSYSSLYAKNKISYTWIALHSLFMASITILYTLWVSPEIRRSTTKQVAKSNVASCLALLEVMAEYWPLAARCHDIIDRLGSASVALFDSPNGTASGEVPSAGGEKQYSDQITSDYMDWFGTRDSNVVASLAAFGNSAEQTRPFNGVDLGLPFFDNLDMLPDFDSLFH</sequence>
<evidence type="ECO:0000256" key="5">
    <source>
        <dbReference type="ARBA" id="ARBA00023125"/>
    </source>
</evidence>
<dbReference type="SMART" id="SM00906">
    <property type="entry name" value="Fungal_trans"/>
    <property type="match status" value="1"/>
</dbReference>
<feature type="compositionally biased region" description="Basic and acidic residues" evidence="8">
    <location>
        <begin position="113"/>
        <end position="126"/>
    </location>
</feature>
<keyword evidence="5" id="KW-0238">DNA-binding</keyword>
<dbReference type="InterPro" id="IPR052202">
    <property type="entry name" value="Yeast_MetPath_Reg"/>
</dbReference>
<name>A0ABR3SLG6_9PEZI</name>
<keyword evidence="2" id="KW-0479">Metal-binding</keyword>
<comment type="caution">
    <text evidence="11">The sequence shown here is derived from an EMBL/GenBank/DDBJ whole genome shotgun (WGS) entry which is preliminary data.</text>
</comment>
<feature type="region of interest" description="Disordered" evidence="8">
    <location>
        <begin position="1"/>
        <end position="29"/>
    </location>
</feature>
<dbReference type="InterPro" id="IPR007219">
    <property type="entry name" value="XnlR_reg_dom"/>
</dbReference>
<dbReference type="SMART" id="SM00066">
    <property type="entry name" value="GAL4"/>
    <property type="match status" value="1"/>
</dbReference>
<evidence type="ECO:0000256" key="4">
    <source>
        <dbReference type="ARBA" id="ARBA00023015"/>
    </source>
</evidence>
<evidence type="ECO:0000256" key="1">
    <source>
        <dbReference type="ARBA" id="ARBA00004123"/>
    </source>
</evidence>
<keyword evidence="4" id="KW-0805">Transcription regulation</keyword>
<dbReference type="PANTHER" id="PTHR47782:SF12">
    <property type="entry name" value="ZN(II)2CYS6 TRANSCRIPTION FACTOR (EUROFUNG)"/>
    <property type="match status" value="1"/>
</dbReference>
<dbReference type="Proteomes" id="UP001521116">
    <property type="component" value="Unassembled WGS sequence"/>
</dbReference>
<keyword evidence="6" id="KW-0804">Transcription</keyword>
<dbReference type="Pfam" id="PF04082">
    <property type="entry name" value="Fungal_trans"/>
    <property type="match status" value="1"/>
</dbReference>
<keyword evidence="7" id="KW-0539">Nucleus</keyword>
<evidence type="ECO:0000256" key="2">
    <source>
        <dbReference type="ARBA" id="ARBA00022723"/>
    </source>
</evidence>
<keyword evidence="9" id="KW-0472">Membrane</keyword>
<dbReference type="PANTHER" id="PTHR47782">
    <property type="entry name" value="ZN(II)2CYS6 TRANSCRIPTION FACTOR (EUROFUNG)-RELATED"/>
    <property type="match status" value="1"/>
</dbReference>
<feature type="transmembrane region" description="Helical" evidence="9">
    <location>
        <begin position="540"/>
        <end position="561"/>
    </location>
</feature>
<dbReference type="InterPro" id="IPR001138">
    <property type="entry name" value="Zn2Cys6_DnaBD"/>
</dbReference>
<accession>A0ABR3SLG6</accession>
<keyword evidence="12" id="KW-1185">Reference proteome</keyword>
<evidence type="ECO:0000313" key="11">
    <source>
        <dbReference type="EMBL" id="KAL1624239.1"/>
    </source>
</evidence>
<dbReference type="Pfam" id="PF00172">
    <property type="entry name" value="Zn_clus"/>
    <property type="match status" value="1"/>
</dbReference>
<keyword evidence="3" id="KW-0862">Zinc</keyword>
<dbReference type="Gene3D" id="4.10.240.10">
    <property type="entry name" value="Zn(2)-C6 fungal-type DNA-binding domain"/>
    <property type="match status" value="1"/>
</dbReference>
<feature type="region of interest" description="Disordered" evidence="8">
    <location>
        <begin position="181"/>
        <end position="212"/>
    </location>
</feature>
<organism evidence="11 12">
    <name type="scientific">Neofusicoccum ribis</name>
    <dbReference type="NCBI Taxonomy" id="45134"/>
    <lineage>
        <taxon>Eukaryota</taxon>
        <taxon>Fungi</taxon>
        <taxon>Dikarya</taxon>
        <taxon>Ascomycota</taxon>
        <taxon>Pezizomycotina</taxon>
        <taxon>Dothideomycetes</taxon>
        <taxon>Dothideomycetes incertae sedis</taxon>
        <taxon>Botryosphaeriales</taxon>
        <taxon>Botryosphaeriaceae</taxon>
        <taxon>Neofusicoccum</taxon>
    </lineage>
</organism>
<feature type="compositionally biased region" description="Polar residues" evidence="8">
    <location>
        <begin position="13"/>
        <end position="23"/>
    </location>
</feature>
<evidence type="ECO:0000256" key="7">
    <source>
        <dbReference type="ARBA" id="ARBA00023242"/>
    </source>
</evidence>
<feature type="region of interest" description="Disordered" evidence="8">
    <location>
        <begin position="113"/>
        <end position="139"/>
    </location>
</feature>
<dbReference type="PROSITE" id="PS50048">
    <property type="entry name" value="ZN2_CY6_FUNGAL_2"/>
    <property type="match status" value="1"/>
</dbReference>
<proteinExistence type="predicted"/>
<evidence type="ECO:0000256" key="8">
    <source>
        <dbReference type="SAM" id="MobiDB-lite"/>
    </source>
</evidence>
<reference evidence="11 12" key="1">
    <citation type="submission" date="2024-02" db="EMBL/GenBank/DDBJ databases">
        <title>De novo assembly and annotation of 12 fungi associated with fruit tree decline syndrome in Ontario, Canada.</title>
        <authorList>
            <person name="Sulman M."/>
            <person name="Ellouze W."/>
            <person name="Ilyukhin E."/>
        </authorList>
    </citation>
    <scope>NUCLEOTIDE SEQUENCE [LARGE SCALE GENOMIC DNA]</scope>
    <source>
        <strain evidence="11 12">M1-105</strain>
    </source>
</reference>
<gene>
    <name evidence="11" type="ORF">SLS56_007941</name>
</gene>
<dbReference type="CDD" id="cd12148">
    <property type="entry name" value="fungal_TF_MHR"/>
    <property type="match status" value="1"/>
</dbReference>
<keyword evidence="9" id="KW-1133">Transmembrane helix</keyword>
<feature type="domain" description="Zn(2)-C6 fungal-type" evidence="10">
    <location>
        <begin position="44"/>
        <end position="74"/>
    </location>
</feature>
<dbReference type="EMBL" id="JAJVDC020000110">
    <property type="protein sequence ID" value="KAL1624239.1"/>
    <property type="molecule type" value="Genomic_DNA"/>
</dbReference>
<evidence type="ECO:0000259" key="10">
    <source>
        <dbReference type="PROSITE" id="PS50048"/>
    </source>
</evidence>
<keyword evidence="9" id="KW-0812">Transmembrane</keyword>
<feature type="compositionally biased region" description="Low complexity" evidence="8">
    <location>
        <begin position="199"/>
        <end position="212"/>
    </location>
</feature>
<dbReference type="SUPFAM" id="SSF57701">
    <property type="entry name" value="Zn2/Cys6 DNA-binding domain"/>
    <property type="match status" value="1"/>
</dbReference>
<dbReference type="PROSITE" id="PS00463">
    <property type="entry name" value="ZN2_CY6_FUNGAL_1"/>
    <property type="match status" value="1"/>
</dbReference>
<comment type="subcellular location">
    <subcellularLocation>
        <location evidence="1">Nucleus</location>
    </subcellularLocation>
</comment>